<name>A0ACC6SKE8_9BACI</name>
<organism evidence="1 2">
    <name type="scientific">Robertmurraya yapensis</name>
    <name type="common">ex Hitch et al 2024</name>
    <dbReference type="NCBI Taxonomy" id="3133160"/>
    <lineage>
        <taxon>Bacteria</taxon>
        <taxon>Bacillati</taxon>
        <taxon>Bacillota</taxon>
        <taxon>Bacilli</taxon>
        <taxon>Bacillales</taxon>
        <taxon>Bacillaceae</taxon>
        <taxon>Robertmurraya</taxon>
    </lineage>
</organism>
<dbReference type="EMBL" id="JBBMEW010000036">
    <property type="protein sequence ID" value="MEQ2529434.1"/>
    <property type="molecule type" value="Genomic_DNA"/>
</dbReference>
<gene>
    <name evidence="1" type="ORF">WMO40_22440</name>
</gene>
<dbReference type="Proteomes" id="UP001439875">
    <property type="component" value="Unassembled WGS sequence"/>
</dbReference>
<protein>
    <submittedName>
        <fullName evidence="1">Uncharacterized protein</fullName>
    </submittedName>
</protein>
<reference evidence="1" key="1">
    <citation type="submission" date="2024-03" db="EMBL/GenBank/DDBJ databases">
        <title>Human intestinal bacterial collection.</title>
        <authorList>
            <person name="Pauvert C."/>
            <person name="Hitch T.C.A."/>
            <person name="Clavel T."/>
        </authorList>
    </citation>
    <scope>NUCLEOTIDE SEQUENCE</scope>
    <source>
        <strain evidence="1">CLA-AA-H227</strain>
    </source>
</reference>
<keyword evidence="2" id="KW-1185">Reference proteome</keyword>
<evidence type="ECO:0000313" key="1">
    <source>
        <dbReference type="EMBL" id="MEQ2529434.1"/>
    </source>
</evidence>
<comment type="caution">
    <text evidence="1">The sequence shown here is derived from an EMBL/GenBank/DDBJ whole genome shotgun (WGS) entry which is preliminary data.</text>
</comment>
<evidence type="ECO:0000313" key="2">
    <source>
        <dbReference type="Proteomes" id="UP001439875"/>
    </source>
</evidence>
<accession>A0ACC6SKE8</accession>
<feature type="non-terminal residue" evidence="1">
    <location>
        <position position="1"/>
    </location>
</feature>
<sequence length="81" mass="9092">SSLYLIIYNKLKNIVDTFTQLNGLDLIQLHLGVQTHFVGQLWLSSLHLGVQTQFVGQLMPDSTHRGVQIEYTTSLASYTVS</sequence>
<proteinExistence type="predicted"/>